<protein>
    <submittedName>
        <fullName evidence="2">Hypothetical_protein</fullName>
    </submittedName>
</protein>
<dbReference type="AlphaFoldDB" id="A0AA86TZJ8"/>
<comment type="caution">
    <text evidence="1">The sequence shown here is derived from an EMBL/GenBank/DDBJ whole genome shotgun (WGS) entry which is preliminary data.</text>
</comment>
<dbReference type="EMBL" id="CATOUU010000570">
    <property type="protein sequence ID" value="CAI9934494.1"/>
    <property type="molecule type" value="Genomic_DNA"/>
</dbReference>
<sequence>MDGSNSSDSNSYDEMSMCNFALPILKKQDQTYKEEYYVINNLRYKKDKESYIFKVLYAERFYSDISCDYETTGPDIVTVNHDLINSKPYTSMGIYCQGAFQVFDFSNLSLVTKDIHKVSIVEGLIDLSSLRGSIQCLKLTSCKVQNSWNPEFHCEELQVTSRNDDISWLQHVVCERILLIYQFCEPNYELIMLKYDHLVNVQFDQITVDLSKLCIKINEIQIKSCNILNYATNNLIVEHLSIIRSKLRTSQLINAQITTLKLQNIFMGFKTMQQYDALIREYYNPTIIDILPNMLNLIIQSCQFNLRSFLYPIINYAKIKGADVENISFKFFQNIENVEMKIEPKYFSEFQRVVQLNKQKINNQFQEIDILNNRNINIIESVQQIQIKTNQIINTIYKLIFNGDE</sequence>
<reference evidence="2 3" key="2">
    <citation type="submission" date="2024-07" db="EMBL/GenBank/DDBJ databases">
        <authorList>
            <person name="Akdeniz Z."/>
        </authorList>
    </citation>
    <scope>NUCLEOTIDE SEQUENCE [LARGE SCALE GENOMIC DNA]</scope>
</reference>
<accession>A0AA86TZJ8</accession>
<dbReference type="Proteomes" id="UP001642409">
    <property type="component" value="Unassembled WGS sequence"/>
</dbReference>
<evidence type="ECO:0000313" key="1">
    <source>
        <dbReference type="EMBL" id="CAI9934494.1"/>
    </source>
</evidence>
<name>A0AA86TZJ8_9EUKA</name>
<keyword evidence="3" id="KW-1185">Reference proteome</keyword>
<evidence type="ECO:0000313" key="3">
    <source>
        <dbReference type="Proteomes" id="UP001642409"/>
    </source>
</evidence>
<evidence type="ECO:0000313" key="2">
    <source>
        <dbReference type="EMBL" id="CAL6095163.1"/>
    </source>
</evidence>
<reference evidence="1" key="1">
    <citation type="submission" date="2023-06" db="EMBL/GenBank/DDBJ databases">
        <authorList>
            <person name="Kurt Z."/>
        </authorList>
    </citation>
    <scope>NUCLEOTIDE SEQUENCE</scope>
</reference>
<organism evidence="1">
    <name type="scientific">Hexamita inflata</name>
    <dbReference type="NCBI Taxonomy" id="28002"/>
    <lineage>
        <taxon>Eukaryota</taxon>
        <taxon>Metamonada</taxon>
        <taxon>Diplomonadida</taxon>
        <taxon>Hexamitidae</taxon>
        <taxon>Hexamitinae</taxon>
        <taxon>Hexamita</taxon>
    </lineage>
</organism>
<gene>
    <name evidence="1" type="ORF">HINF_LOCUS22139</name>
    <name evidence="2" type="ORF">HINF_LOCUS67818</name>
</gene>
<proteinExistence type="predicted"/>
<dbReference type="EMBL" id="CAXDID020000473">
    <property type="protein sequence ID" value="CAL6095163.1"/>
    <property type="molecule type" value="Genomic_DNA"/>
</dbReference>